<feature type="transmembrane region" description="Helical" evidence="1">
    <location>
        <begin position="20"/>
        <end position="38"/>
    </location>
</feature>
<sequence>MTSPTPPAEPPYADRTYRSGAGLVSGALLLALICLIGGDAVFRGEGWTPWVALAALLALIPLVAAFTLRPAVYANEERLRIRNPFRTIELPWTDVADIRATYSSEVFTREGAKYQLWAVPVSLRERKKAARQAGRASQDDPFGRTSVHADVRDTGARAAVADRAVAELRELSERTEGREAAERGATTASVRWAYEVIAPVVVGVLLLAVLLAVG</sequence>
<organism evidence="3 4">
    <name type="scientific">Streptomyces nitrosporeus</name>
    <dbReference type="NCBI Taxonomy" id="28894"/>
    <lineage>
        <taxon>Bacteria</taxon>
        <taxon>Bacillati</taxon>
        <taxon>Actinomycetota</taxon>
        <taxon>Actinomycetes</taxon>
        <taxon>Kitasatosporales</taxon>
        <taxon>Streptomycetaceae</taxon>
        <taxon>Streptomyces</taxon>
    </lineage>
</organism>
<feature type="transmembrane region" description="Helical" evidence="1">
    <location>
        <begin position="50"/>
        <end position="72"/>
    </location>
</feature>
<dbReference type="Proteomes" id="UP000326178">
    <property type="component" value="Chromosome"/>
</dbReference>
<dbReference type="EMBL" id="CP023702">
    <property type="protein sequence ID" value="QEU72663.1"/>
    <property type="molecule type" value="Genomic_DNA"/>
</dbReference>
<dbReference type="OrthoDB" id="4337405at2"/>
<keyword evidence="1" id="KW-1133">Transmembrane helix</keyword>
<reference evidence="3 4" key="1">
    <citation type="submission" date="2017-09" db="EMBL/GenBank/DDBJ databases">
        <authorList>
            <person name="Lee N."/>
            <person name="Cho B.-K."/>
        </authorList>
    </citation>
    <scope>NUCLEOTIDE SEQUENCE [LARGE SCALE GENOMIC DNA]</scope>
    <source>
        <strain evidence="3 4">ATCC 12769</strain>
    </source>
</reference>
<dbReference type="KEGG" id="snk:CP967_12260"/>
<evidence type="ECO:0000259" key="2">
    <source>
        <dbReference type="Pfam" id="PF10756"/>
    </source>
</evidence>
<dbReference type="InterPro" id="IPR019692">
    <property type="entry name" value="CFP-6_PH"/>
</dbReference>
<evidence type="ECO:0000313" key="4">
    <source>
        <dbReference type="Proteomes" id="UP000326178"/>
    </source>
</evidence>
<keyword evidence="1" id="KW-0472">Membrane</keyword>
<dbReference type="RefSeq" id="WP_150488013.1">
    <property type="nucleotide sequence ID" value="NZ_BMUV01000001.1"/>
</dbReference>
<keyword evidence="1" id="KW-0812">Transmembrane</keyword>
<evidence type="ECO:0000313" key="3">
    <source>
        <dbReference type="EMBL" id="QEU72663.1"/>
    </source>
</evidence>
<accession>A0A5J6F9J3</accession>
<dbReference type="Pfam" id="PF10756">
    <property type="entry name" value="bPH_6"/>
    <property type="match status" value="1"/>
</dbReference>
<evidence type="ECO:0000256" key="1">
    <source>
        <dbReference type="SAM" id="Phobius"/>
    </source>
</evidence>
<protein>
    <submittedName>
        <fullName evidence="3">PH domain-containing protein</fullName>
    </submittedName>
</protein>
<feature type="transmembrane region" description="Helical" evidence="1">
    <location>
        <begin position="192"/>
        <end position="213"/>
    </location>
</feature>
<gene>
    <name evidence="3" type="ORF">CP967_12260</name>
</gene>
<proteinExistence type="predicted"/>
<keyword evidence="4" id="KW-1185">Reference proteome</keyword>
<dbReference type="AlphaFoldDB" id="A0A5J6F9J3"/>
<name>A0A5J6F9J3_9ACTN</name>
<feature type="domain" description="Low molecular weight protein antigen 6 PH" evidence="2">
    <location>
        <begin position="69"/>
        <end position="136"/>
    </location>
</feature>